<dbReference type="InterPro" id="IPR012902">
    <property type="entry name" value="N_methyl_site"/>
</dbReference>
<feature type="transmembrane region" description="Helical" evidence="6">
    <location>
        <begin position="12"/>
        <end position="34"/>
    </location>
</feature>
<dbReference type="Gene3D" id="3.30.700.10">
    <property type="entry name" value="Glycoprotein, Type 4 Pilin"/>
    <property type="match status" value="1"/>
</dbReference>
<dbReference type="InterPro" id="IPR045584">
    <property type="entry name" value="Pilin-like"/>
</dbReference>
<accession>A0A7T5RKA0</accession>
<comment type="subcellular location">
    <subcellularLocation>
        <location evidence="1">Membrane</location>
        <topology evidence="1">Single-pass membrane protein</topology>
    </subcellularLocation>
</comment>
<dbReference type="PANTHER" id="PTHR30093:SF44">
    <property type="entry name" value="TYPE II SECRETION SYSTEM CORE PROTEIN G"/>
    <property type="match status" value="1"/>
</dbReference>
<dbReference type="GO" id="GO:0015627">
    <property type="term" value="C:type II protein secretion system complex"/>
    <property type="evidence" value="ECO:0007669"/>
    <property type="project" value="InterPro"/>
</dbReference>
<evidence type="ECO:0000313" key="7">
    <source>
        <dbReference type="EMBL" id="QQG45680.1"/>
    </source>
</evidence>
<dbReference type="GO" id="GO:0016020">
    <property type="term" value="C:membrane"/>
    <property type="evidence" value="ECO:0007669"/>
    <property type="project" value="UniProtKB-SubCell"/>
</dbReference>
<keyword evidence="3 6" id="KW-0812">Transmembrane</keyword>
<name>A0A7T5RKA0_9BACT</name>
<evidence type="ECO:0000256" key="4">
    <source>
        <dbReference type="ARBA" id="ARBA00022989"/>
    </source>
</evidence>
<dbReference type="Proteomes" id="UP000595618">
    <property type="component" value="Chromosome"/>
</dbReference>
<keyword evidence="5 6" id="KW-0472">Membrane</keyword>
<keyword evidence="4 6" id="KW-1133">Transmembrane helix</keyword>
<evidence type="ECO:0000256" key="1">
    <source>
        <dbReference type="ARBA" id="ARBA00004167"/>
    </source>
</evidence>
<evidence type="ECO:0000256" key="6">
    <source>
        <dbReference type="SAM" id="Phobius"/>
    </source>
</evidence>
<evidence type="ECO:0000256" key="3">
    <source>
        <dbReference type="ARBA" id="ARBA00022692"/>
    </source>
</evidence>
<keyword evidence="2" id="KW-0488">Methylation</keyword>
<dbReference type="AlphaFoldDB" id="A0A7T5RKA0"/>
<dbReference type="InterPro" id="IPR000983">
    <property type="entry name" value="Bac_GSPG_pilin"/>
</dbReference>
<dbReference type="Pfam" id="PF07963">
    <property type="entry name" value="N_methyl"/>
    <property type="match status" value="1"/>
</dbReference>
<organism evidence="7 8">
    <name type="scientific">Candidatus Sungiibacteriota bacterium</name>
    <dbReference type="NCBI Taxonomy" id="2750080"/>
    <lineage>
        <taxon>Bacteria</taxon>
        <taxon>Candidatus Sungiibacteriota</taxon>
    </lineage>
</organism>
<dbReference type="SUPFAM" id="SSF54523">
    <property type="entry name" value="Pili subunits"/>
    <property type="match status" value="1"/>
</dbReference>
<dbReference type="PROSITE" id="PS00409">
    <property type="entry name" value="PROKAR_NTER_METHYL"/>
    <property type="match status" value="1"/>
</dbReference>
<evidence type="ECO:0000256" key="2">
    <source>
        <dbReference type="ARBA" id="ARBA00022481"/>
    </source>
</evidence>
<dbReference type="PRINTS" id="PR00813">
    <property type="entry name" value="BCTERIALGSPG"/>
</dbReference>
<dbReference type="NCBIfam" id="TIGR02532">
    <property type="entry name" value="IV_pilin_GFxxxE"/>
    <property type="match status" value="1"/>
</dbReference>
<sequence>MLKFFSFKERGGFTLIELLVVIAIIGVLASIVLASLNNARRKSRDARRITDLKQIQLALELYFDGQGSAYPAANTTCDATTNAYNLQALATNGYIPTVPRDPLSSGTTPVCYKYATPSSGNITTYHLGATLEDSANPAFNGDRDCTSSGTADCVSGITGYNNGFDGKTDGTNRVYDVIP</sequence>
<reference evidence="7 8" key="1">
    <citation type="submission" date="2020-07" db="EMBL/GenBank/DDBJ databases">
        <title>Huge and variable diversity of episymbiotic CPR bacteria and DPANN archaea in groundwater ecosystems.</title>
        <authorList>
            <person name="He C.Y."/>
            <person name="Keren R."/>
            <person name="Whittaker M."/>
            <person name="Farag I.F."/>
            <person name="Doudna J."/>
            <person name="Cate J.H.D."/>
            <person name="Banfield J.F."/>
        </authorList>
    </citation>
    <scope>NUCLEOTIDE SEQUENCE [LARGE SCALE GENOMIC DNA]</scope>
    <source>
        <strain evidence="7">NC_groundwater_541_Ag_S-0.1um_46_50</strain>
    </source>
</reference>
<evidence type="ECO:0000313" key="8">
    <source>
        <dbReference type="Proteomes" id="UP000595618"/>
    </source>
</evidence>
<proteinExistence type="predicted"/>
<dbReference type="GO" id="GO:0015628">
    <property type="term" value="P:protein secretion by the type II secretion system"/>
    <property type="evidence" value="ECO:0007669"/>
    <property type="project" value="InterPro"/>
</dbReference>
<gene>
    <name evidence="7" type="ORF">HYW89_02045</name>
</gene>
<dbReference type="EMBL" id="CP066690">
    <property type="protein sequence ID" value="QQG45680.1"/>
    <property type="molecule type" value="Genomic_DNA"/>
</dbReference>
<protein>
    <submittedName>
        <fullName evidence="7">Type II secretion system protein</fullName>
    </submittedName>
</protein>
<evidence type="ECO:0000256" key="5">
    <source>
        <dbReference type="ARBA" id="ARBA00023136"/>
    </source>
</evidence>
<dbReference type="PANTHER" id="PTHR30093">
    <property type="entry name" value="GENERAL SECRETION PATHWAY PROTEIN G"/>
    <property type="match status" value="1"/>
</dbReference>